<evidence type="ECO:0000256" key="4">
    <source>
        <dbReference type="ARBA" id="ARBA00024190"/>
    </source>
</evidence>
<evidence type="ECO:0000259" key="6">
    <source>
        <dbReference type="Pfam" id="PF14740"/>
    </source>
</evidence>
<proteinExistence type="inferred from homology"/>
<evidence type="ECO:0000256" key="2">
    <source>
        <dbReference type="ARBA" id="ARBA00022490"/>
    </source>
</evidence>
<dbReference type="AlphaFoldDB" id="A0A224XG76"/>
<evidence type="ECO:0000259" key="5">
    <source>
        <dbReference type="Pfam" id="PF14737"/>
    </source>
</evidence>
<dbReference type="Pfam" id="PF14737">
    <property type="entry name" value="DUF4470"/>
    <property type="match status" value="1"/>
</dbReference>
<name>A0A224XG76_9HEMI</name>
<dbReference type="GO" id="GO:0070286">
    <property type="term" value="P:axonemal dynein complex assembly"/>
    <property type="evidence" value="ECO:0007669"/>
    <property type="project" value="InterPro"/>
</dbReference>
<dbReference type="Pfam" id="PF14740">
    <property type="entry name" value="DUF4471"/>
    <property type="match status" value="1"/>
</dbReference>
<sequence length="458" mass="53703">MFWGYSPALDLLKIYKQFNNLEGKLELNILVAGSADARHILKTVSKFYTHEEAQNITINFYIIDLLLELVAREMLLVLIALEPSDKIGLKEKSNLWMEIYGNSFLRPTTAEYLIKKAYQYVKMITDKKYQLRRMPCLDLDNLKYKEKDQLETIFKFWVKNHFNMAVSWDNRLRKFLGIRYDSRMGVFDWDYFMKLKDIKDGEKVNPREYKQWRNTGMAFTWLEKEFSVSNATLAVGIESDGDKLLSLNYLGDIISGPYYCFGLECEDKDMMQEVNNTRAKRATDLTERSLMRMFHEIEHNSKYVHVGTERDLGYVTTEMAKLNFNYNKFSVDCDNIEEDYVPLPIKHKLIFLPINTLEDAAKLEKFHRFFDLMTVGQGLLKRLNANVLSVVKNNGPILMETRKFLLLKKEDLQTFEDQVKDVMKTGDCVRKGAGNFTEDNYVTFQVQFDEPTEEMATI</sequence>
<dbReference type="InterPro" id="IPR039304">
    <property type="entry name" value="DNAAF3"/>
</dbReference>
<keyword evidence="2" id="KW-0963">Cytoplasm</keyword>
<protein>
    <submittedName>
        <fullName evidence="7">Putative dynein assembly factor 3 axonemal</fullName>
    </submittedName>
</protein>
<evidence type="ECO:0000256" key="1">
    <source>
        <dbReference type="ARBA" id="ARBA00010449"/>
    </source>
</evidence>
<accession>A0A224XG76</accession>
<keyword evidence="3" id="KW-0970">Cilium biogenesis/degradation</keyword>
<feature type="domain" description="Dynein assembly factor 3 C-terminal" evidence="6">
    <location>
        <begin position="137"/>
        <end position="429"/>
    </location>
</feature>
<dbReference type="PANTHER" id="PTHR22118:SF14">
    <property type="entry name" value="DYNEIN AXONEMAL ASSEMBLY FACTOR 3"/>
    <property type="match status" value="1"/>
</dbReference>
<dbReference type="GO" id="GO:0120293">
    <property type="term" value="C:dynein axonemal particle"/>
    <property type="evidence" value="ECO:0007669"/>
    <property type="project" value="UniProtKB-SubCell"/>
</dbReference>
<comment type="subcellular location">
    <subcellularLocation>
        <location evidence="4">Dynein axonemal particle</location>
    </subcellularLocation>
</comment>
<dbReference type="PANTHER" id="PTHR22118">
    <property type="entry name" value="DYNEIN ASSEMBLY FACTOR 3, AXONEMAL"/>
    <property type="match status" value="1"/>
</dbReference>
<reference evidence="7" key="1">
    <citation type="journal article" date="2018" name="PLoS Negl. Trop. Dis.">
        <title>An insight into the salivary gland and fat body transcriptome of Panstrongylus lignarius (Hemiptera: Heteroptera), the main vector of Chagas disease in Peru.</title>
        <authorList>
            <person name="Nevoa J.C."/>
            <person name="Mendes M.T."/>
            <person name="da Silva M.V."/>
            <person name="Soares S.C."/>
            <person name="Oliveira C.J.F."/>
            <person name="Ribeiro J.M.C."/>
        </authorList>
    </citation>
    <scope>NUCLEOTIDE SEQUENCE</scope>
</reference>
<evidence type="ECO:0000313" key="7">
    <source>
        <dbReference type="EMBL" id="JAW10034.1"/>
    </source>
</evidence>
<dbReference type="EMBL" id="GFTR01006392">
    <property type="protein sequence ID" value="JAW10034.1"/>
    <property type="molecule type" value="Transcribed_RNA"/>
</dbReference>
<feature type="domain" description="DUF4470" evidence="5">
    <location>
        <begin position="2"/>
        <end position="105"/>
    </location>
</feature>
<dbReference type="InterPro" id="IPR028235">
    <property type="entry name" value="DNAAF3_C"/>
</dbReference>
<comment type="similarity">
    <text evidence="1">Belongs to the DNAAF3 family.</text>
</comment>
<dbReference type="GO" id="GO:0044458">
    <property type="term" value="P:motile cilium assembly"/>
    <property type="evidence" value="ECO:0007669"/>
    <property type="project" value="TreeGrafter"/>
</dbReference>
<organism evidence="7">
    <name type="scientific">Panstrongylus lignarius</name>
    <dbReference type="NCBI Taxonomy" id="156445"/>
    <lineage>
        <taxon>Eukaryota</taxon>
        <taxon>Metazoa</taxon>
        <taxon>Ecdysozoa</taxon>
        <taxon>Arthropoda</taxon>
        <taxon>Hexapoda</taxon>
        <taxon>Insecta</taxon>
        <taxon>Pterygota</taxon>
        <taxon>Neoptera</taxon>
        <taxon>Paraneoptera</taxon>
        <taxon>Hemiptera</taxon>
        <taxon>Heteroptera</taxon>
        <taxon>Panheteroptera</taxon>
        <taxon>Cimicomorpha</taxon>
        <taxon>Reduviidae</taxon>
        <taxon>Triatominae</taxon>
        <taxon>Panstrongylus</taxon>
    </lineage>
</organism>
<evidence type="ECO:0000256" key="3">
    <source>
        <dbReference type="ARBA" id="ARBA00022794"/>
    </source>
</evidence>
<dbReference type="InterPro" id="IPR027974">
    <property type="entry name" value="DUF4470"/>
</dbReference>